<evidence type="ECO:0000256" key="6">
    <source>
        <dbReference type="ARBA" id="ARBA00022822"/>
    </source>
</evidence>
<comment type="cofactor">
    <cofactor evidence="8">
        <name>Mg(2+)</name>
        <dbReference type="ChEBI" id="CHEBI:18420"/>
    </cofactor>
    <text evidence="8">Binds 2 magnesium ions per monomer.</text>
</comment>
<feature type="binding site" evidence="8">
    <location>
        <position position="229"/>
    </location>
    <ligand>
        <name>Mg(2+)</name>
        <dbReference type="ChEBI" id="CHEBI:18420"/>
        <label>1</label>
    </ligand>
</feature>
<dbReference type="FunFam" id="3.40.1030.10:FF:000002">
    <property type="entry name" value="Anthranilate phosphoribosyltransferase"/>
    <property type="match status" value="1"/>
</dbReference>
<evidence type="ECO:0000256" key="8">
    <source>
        <dbReference type="HAMAP-Rule" id="MF_00211"/>
    </source>
</evidence>
<sequence length="351" mass="37664">MNSIPTAIEKLVKKRDFDPHEAQESMRQIMSGRATPAQIGAFLTALRIKGETPTEIASFARTMRSFAHTIQPEVDDTLVDTCGTGGDEINTFNISTSAMFVAAGAGVPIAKHGNCSVTSKSGSADILEALGVDIDSPPEKVEKTVEEIGVGFMFAPNFHKAMKHAIAPRKEIEMRTVFNVLGPLTNPAGAKAQVMGVYEPNLTEKMAKVLKKLDCRKAMVVHGLDGLDEISTLGKTKISQLSNDKIQTYTVEPEKFDIPQTQPEEIAGGNPRENAKTLLKVLKGEEGPKTDIVSLNAGAAIFVGGKAASLEEGIKIAGRVLSSGEGYDKLVQLVEISGEDKSRLRELEDST</sequence>
<protein>
    <recommendedName>
        <fullName evidence="2 8">Anthranilate phosphoribosyltransferase</fullName>
        <ecNumber evidence="2 8">2.4.2.18</ecNumber>
    </recommendedName>
</protein>
<evidence type="ECO:0000256" key="4">
    <source>
        <dbReference type="ARBA" id="ARBA00022676"/>
    </source>
</evidence>
<dbReference type="InterPro" id="IPR017459">
    <property type="entry name" value="Glycosyl_Trfase_fam3_N_dom"/>
</dbReference>
<feature type="binding site" evidence="8">
    <location>
        <position position="228"/>
    </location>
    <ligand>
        <name>Mg(2+)</name>
        <dbReference type="ChEBI" id="CHEBI:18420"/>
        <label>2</label>
    </ligand>
</feature>
<evidence type="ECO:0000256" key="2">
    <source>
        <dbReference type="ARBA" id="ARBA00011948"/>
    </source>
</evidence>
<feature type="binding site" evidence="8">
    <location>
        <position position="95"/>
    </location>
    <ligand>
        <name>Mg(2+)</name>
        <dbReference type="ChEBI" id="CHEBI:18420"/>
        <label>1</label>
    </ligand>
</feature>
<keyword evidence="3 8" id="KW-0028">Amino-acid biosynthesis</keyword>
<evidence type="ECO:0000256" key="7">
    <source>
        <dbReference type="ARBA" id="ARBA00023141"/>
    </source>
</evidence>
<evidence type="ECO:0000259" key="9">
    <source>
        <dbReference type="Pfam" id="PF00591"/>
    </source>
</evidence>
<dbReference type="PANTHER" id="PTHR43285">
    <property type="entry name" value="ANTHRANILATE PHOSPHORIBOSYLTRANSFERASE"/>
    <property type="match status" value="1"/>
</dbReference>
<dbReference type="InterPro" id="IPR036320">
    <property type="entry name" value="Glycosyl_Trfase_fam3_N_dom_sf"/>
</dbReference>
<comment type="similarity">
    <text evidence="8">Belongs to the anthranilate phosphoribosyltransferase family.</text>
</comment>
<dbReference type="Pfam" id="PF02885">
    <property type="entry name" value="Glycos_trans_3N"/>
    <property type="match status" value="1"/>
</dbReference>
<feature type="binding site" evidence="8">
    <location>
        <position position="114"/>
    </location>
    <ligand>
        <name>anthranilate</name>
        <dbReference type="ChEBI" id="CHEBI:16567"/>
        <label>1</label>
    </ligand>
</feature>
<feature type="binding site" evidence="8">
    <location>
        <position position="123"/>
    </location>
    <ligand>
        <name>5-phospho-alpha-D-ribose 1-diphosphate</name>
        <dbReference type="ChEBI" id="CHEBI:58017"/>
    </ligand>
</feature>
<dbReference type="Proteomes" id="UP000070155">
    <property type="component" value="Unassembled WGS sequence"/>
</dbReference>
<feature type="domain" description="Glycosyl transferase family 3" evidence="9">
    <location>
        <begin position="77"/>
        <end position="325"/>
    </location>
</feature>
<comment type="caution">
    <text evidence="11">The sequence shown here is derived from an EMBL/GenBank/DDBJ whole genome shotgun (WGS) entry which is preliminary data.</text>
</comment>
<reference evidence="11 12" key="1">
    <citation type="journal article" date="2016" name="Sci. Rep.">
        <title>Metabolic traits of an uncultured archaeal lineage -MSBL1- from brine pools of the Red Sea.</title>
        <authorList>
            <person name="Mwirichia R."/>
            <person name="Alam I."/>
            <person name="Rashid M."/>
            <person name="Vinu M."/>
            <person name="Ba-Alawi W."/>
            <person name="Anthony Kamau A."/>
            <person name="Kamanda Ngugi D."/>
            <person name="Goker M."/>
            <person name="Klenk H.P."/>
            <person name="Bajic V."/>
            <person name="Stingl U."/>
        </authorList>
    </citation>
    <scope>NUCLEOTIDE SEQUENCE [LARGE SCALE GENOMIC DNA]</scope>
    <source>
        <strain evidence="11">SCGC-AAA259I07</strain>
    </source>
</reference>
<comment type="caution">
    <text evidence="8">Lacks conserved residue(s) required for the propagation of feature annotation.</text>
</comment>
<dbReference type="GO" id="GO:0004048">
    <property type="term" value="F:anthranilate phosphoribosyltransferase activity"/>
    <property type="evidence" value="ECO:0007669"/>
    <property type="project" value="UniProtKB-UniRule"/>
</dbReference>
<dbReference type="HAMAP" id="MF_00211">
    <property type="entry name" value="TrpD"/>
    <property type="match status" value="1"/>
</dbReference>
<keyword evidence="8" id="KW-0479">Metal-binding</keyword>
<dbReference type="Gene3D" id="1.20.970.10">
    <property type="entry name" value="Transferase, Pyrimidine Nucleoside Phosphorylase, Chain C"/>
    <property type="match status" value="1"/>
</dbReference>
<accession>A0A133UKH3</accession>
<feature type="binding site" evidence="8">
    <location>
        <position position="169"/>
    </location>
    <ligand>
        <name>anthranilate</name>
        <dbReference type="ChEBI" id="CHEBI:16567"/>
        <label>2</label>
    </ligand>
</feature>
<evidence type="ECO:0000256" key="5">
    <source>
        <dbReference type="ARBA" id="ARBA00022679"/>
    </source>
</evidence>
<comment type="function">
    <text evidence="8">Catalyzes the transfer of the phosphoribosyl group of 5-phosphorylribose-1-pyrophosphate (PRPP) to anthranilate to yield N-(5'-phosphoribosyl)-anthranilate (PRA).</text>
</comment>
<feature type="domain" description="Glycosyl transferase family 3 N-terminal" evidence="10">
    <location>
        <begin position="6"/>
        <end position="67"/>
    </location>
</feature>
<comment type="catalytic activity">
    <reaction evidence="8">
        <text>N-(5-phospho-beta-D-ribosyl)anthranilate + diphosphate = 5-phospho-alpha-D-ribose 1-diphosphate + anthranilate</text>
        <dbReference type="Rhea" id="RHEA:11768"/>
        <dbReference type="ChEBI" id="CHEBI:16567"/>
        <dbReference type="ChEBI" id="CHEBI:18277"/>
        <dbReference type="ChEBI" id="CHEBI:33019"/>
        <dbReference type="ChEBI" id="CHEBI:58017"/>
        <dbReference type="EC" id="2.4.2.18"/>
    </reaction>
</comment>
<dbReference type="Gene3D" id="3.40.1030.10">
    <property type="entry name" value="Nucleoside phosphorylase/phosphoribosyltransferase catalytic domain"/>
    <property type="match status" value="1"/>
</dbReference>
<dbReference type="InterPro" id="IPR000312">
    <property type="entry name" value="Glycosyl_Trfase_fam3"/>
</dbReference>
<dbReference type="SUPFAM" id="SSF52418">
    <property type="entry name" value="Nucleoside phosphorylase/phosphoribosyltransferase catalytic domain"/>
    <property type="match status" value="1"/>
</dbReference>
<keyword evidence="4 8" id="KW-0328">Glycosyltransferase</keyword>
<dbReference type="PANTHER" id="PTHR43285:SF2">
    <property type="entry name" value="ANTHRANILATE PHOSPHORIBOSYLTRANSFERASE"/>
    <property type="match status" value="1"/>
</dbReference>
<dbReference type="EMBL" id="LHXQ01000037">
    <property type="protein sequence ID" value="KXA94620.1"/>
    <property type="molecule type" value="Genomic_DNA"/>
</dbReference>
<proteinExistence type="inferred from homology"/>
<dbReference type="InterPro" id="IPR005940">
    <property type="entry name" value="Anthranilate_Pribosyl_Tfrase"/>
</dbReference>
<dbReference type="GO" id="GO:0005829">
    <property type="term" value="C:cytosol"/>
    <property type="evidence" value="ECO:0007669"/>
    <property type="project" value="TreeGrafter"/>
</dbReference>
<keyword evidence="5 8" id="KW-0808">Transferase</keyword>
<evidence type="ECO:0000259" key="10">
    <source>
        <dbReference type="Pfam" id="PF02885"/>
    </source>
</evidence>
<evidence type="ECO:0000256" key="3">
    <source>
        <dbReference type="ARBA" id="ARBA00022605"/>
    </source>
</evidence>
<feature type="binding site" evidence="8">
    <location>
        <position position="83"/>
    </location>
    <ligand>
        <name>anthranilate</name>
        <dbReference type="ChEBI" id="CHEBI:16567"/>
        <label>1</label>
    </ligand>
</feature>
<dbReference type="NCBIfam" id="TIGR01245">
    <property type="entry name" value="trpD"/>
    <property type="match status" value="1"/>
</dbReference>
<organism evidence="11 12">
    <name type="scientific">candidate division MSBL1 archaeon SCGC-AAA259I07</name>
    <dbReference type="NCBI Taxonomy" id="1698266"/>
    <lineage>
        <taxon>Archaea</taxon>
        <taxon>Methanobacteriati</taxon>
        <taxon>Methanobacteriota</taxon>
        <taxon>candidate division MSBL1</taxon>
    </lineage>
</organism>
<dbReference type="AlphaFoldDB" id="A0A133UKH3"/>
<comment type="pathway">
    <text evidence="1 8">Amino-acid biosynthesis; L-tryptophan biosynthesis; L-tryptophan from chorismate: step 2/5.</text>
</comment>
<feature type="binding site" evidence="8">
    <location>
        <position position="83"/>
    </location>
    <ligand>
        <name>5-phospho-alpha-D-ribose 1-diphosphate</name>
        <dbReference type="ChEBI" id="CHEBI:58017"/>
    </ligand>
</feature>
<evidence type="ECO:0000313" key="11">
    <source>
        <dbReference type="EMBL" id="KXA94620.1"/>
    </source>
</evidence>
<feature type="binding site" evidence="8">
    <location>
        <begin position="93"/>
        <end position="96"/>
    </location>
    <ligand>
        <name>5-phospho-alpha-D-ribose 1-diphosphate</name>
        <dbReference type="ChEBI" id="CHEBI:58017"/>
    </ligand>
</feature>
<dbReference type="InterPro" id="IPR035902">
    <property type="entry name" value="Nuc_phospho_transferase"/>
</dbReference>
<dbReference type="PATRIC" id="fig|1698266.3.peg.498"/>
<feature type="binding site" evidence="8">
    <location>
        <begin position="111"/>
        <end position="119"/>
    </location>
    <ligand>
        <name>5-phospho-alpha-D-ribose 1-diphosphate</name>
        <dbReference type="ChEBI" id="CHEBI:58017"/>
    </ligand>
</feature>
<dbReference type="GO" id="GO:0000287">
    <property type="term" value="F:magnesium ion binding"/>
    <property type="evidence" value="ECO:0007669"/>
    <property type="project" value="UniProtKB-UniRule"/>
</dbReference>
<dbReference type="SUPFAM" id="SSF47648">
    <property type="entry name" value="Nucleoside phosphorylase/phosphoribosyltransferase N-terminal domain"/>
    <property type="match status" value="1"/>
</dbReference>
<keyword evidence="7 8" id="KW-0057">Aromatic amino acid biosynthesis</keyword>
<evidence type="ECO:0000256" key="1">
    <source>
        <dbReference type="ARBA" id="ARBA00004907"/>
    </source>
</evidence>
<dbReference type="GO" id="GO:0000162">
    <property type="term" value="P:L-tryptophan biosynthetic process"/>
    <property type="evidence" value="ECO:0007669"/>
    <property type="project" value="UniProtKB-UniRule"/>
</dbReference>
<dbReference type="Pfam" id="PF00591">
    <property type="entry name" value="Glycos_transf_3"/>
    <property type="match status" value="1"/>
</dbReference>
<keyword evidence="6 8" id="KW-0822">Tryptophan biosynthesis</keyword>
<keyword evidence="8" id="KW-0460">Magnesium</keyword>
<feature type="binding site" evidence="8">
    <location>
        <position position="229"/>
    </location>
    <ligand>
        <name>Mg(2+)</name>
        <dbReference type="ChEBI" id="CHEBI:18420"/>
        <label>2</label>
    </ligand>
</feature>
<gene>
    <name evidence="8" type="primary">trpD</name>
    <name evidence="11" type="ORF">AKJ36_02545</name>
</gene>
<feature type="binding site" evidence="8">
    <location>
        <begin position="86"/>
        <end position="87"/>
    </location>
    <ligand>
        <name>5-phospho-alpha-D-ribose 1-diphosphate</name>
        <dbReference type="ChEBI" id="CHEBI:58017"/>
    </ligand>
</feature>
<comment type="subunit">
    <text evidence="8">Homodimer.</text>
</comment>
<feature type="binding site" evidence="8">
    <location>
        <position position="91"/>
    </location>
    <ligand>
        <name>5-phospho-alpha-D-ribose 1-diphosphate</name>
        <dbReference type="ChEBI" id="CHEBI:58017"/>
    </ligand>
</feature>
<dbReference type="EC" id="2.4.2.18" evidence="2 8"/>
<name>A0A133UKH3_9EURY</name>
<evidence type="ECO:0000313" key="12">
    <source>
        <dbReference type="Proteomes" id="UP000070155"/>
    </source>
</evidence>
<dbReference type="UniPathway" id="UPA00035">
    <property type="reaction ID" value="UER00041"/>
</dbReference>
<keyword evidence="12" id="KW-1185">Reference proteome</keyword>